<dbReference type="InterPro" id="IPR036291">
    <property type="entry name" value="NAD(P)-bd_dom_sf"/>
</dbReference>
<dbReference type="InterPro" id="IPR000683">
    <property type="entry name" value="Gfo/Idh/MocA-like_OxRdtase_N"/>
</dbReference>
<dbReference type="Gene3D" id="3.30.360.10">
    <property type="entry name" value="Dihydrodipicolinate Reductase, domain 2"/>
    <property type="match status" value="1"/>
</dbReference>
<organism evidence="2 3">
    <name type="scientific">Extremus antarcticus</name>
    <dbReference type="NCBI Taxonomy" id="702011"/>
    <lineage>
        <taxon>Eukaryota</taxon>
        <taxon>Fungi</taxon>
        <taxon>Dikarya</taxon>
        <taxon>Ascomycota</taxon>
        <taxon>Pezizomycotina</taxon>
        <taxon>Dothideomycetes</taxon>
        <taxon>Dothideomycetidae</taxon>
        <taxon>Mycosphaerellales</taxon>
        <taxon>Extremaceae</taxon>
        <taxon>Extremus</taxon>
    </lineage>
</organism>
<keyword evidence="3" id="KW-1185">Reference proteome</keyword>
<evidence type="ECO:0000313" key="3">
    <source>
        <dbReference type="Proteomes" id="UP001271007"/>
    </source>
</evidence>
<dbReference type="PANTHER" id="PTHR42840">
    <property type="entry name" value="NAD(P)-BINDING ROSSMANN-FOLD SUPERFAMILY PROTEIN-RELATED"/>
    <property type="match status" value="1"/>
</dbReference>
<dbReference type="Gene3D" id="3.40.50.720">
    <property type="entry name" value="NAD(P)-binding Rossmann-like Domain"/>
    <property type="match status" value="1"/>
</dbReference>
<evidence type="ECO:0000259" key="1">
    <source>
        <dbReference type="Pfam" id="PF01408"/>
    </source>
</evidence>
<reference evidence="2" key="1">
    <citation type="submission" date="2023-04" db="EMBL/GenBank/DDBJ databases">
        <title>Black Yeasts Isolated from many extreme environments.</title>
        <authorList>
            <person name="Coleine C."/>
            <person name="Stajich J.E."/>
            <person name="Selbmann L."/>
        </authorList>
    </citation>
    <scope>NUCLEOTIDE SEQUENCE</scope>
    <source>
        <strain evidence="2">CCFEE 5312</strain>
    </source>
</reference>
<gene>
    <name evidence="2" type="ORF">LTR09_002468</name>
</gene>
<proteinExistence type="predicted"/>
<sequence length="374" mass="41295">MASKPVNVGLIGCGEVAKIIHIPTLNHMSDFFRITYLCDTSPQALEHCSQKVIQASPPPTTTESADELCNSPDVDVVFVLSSDEFHVPHAITALEAGKIAFVEKPMAMNERDLNLLREAEQASKGMVMVGYMRRYAPAFVDAVREIGGMDQINYAVVRDIIGRNALFTEQSGTFAKYFSDYGAEASKEREVAMEEMYHQGLEVEIGVPVTDETKQAWALLGGLGSHDLSAMREALGMPESVTACSMDMGTKFWNATFRYPEFVVHYESGIHDVPIFDASIEVFSKAKQVKIMWDSPFIKGLPVTMRIREAADEGGALKETTIRKTYEDPYTVEMRELYALVAEGKAVKTTVEDAAKDLRIFQMVMKAGAANSSS</sequence>
<evidence type="ECO:0000313" key="2">
    <source>
        <dbReference type="EMBL" id="KAK3056675.1"/>
    </source>
</evidence>
<dbReference type="AlphaFoldDB" id="A0AAJ0GFQ5"/>
<comment type="caution">
    <text evidence="2">The sequence shown here is derived from an EMBL/GenBank/DDBJ whole genome shotgun (WGS) entry which is preliminary data.</text>
</comment>
<dbReference type="SUPFAM" id="SSF51735">
    <property type="entry name" value="NAD(P)-binding Rossmann-fold domains"/>
    <property type="match status" value="1"/>
</dbReference>
<name>A0AAJ0GFQ5_9PEZI</name>
<protein>
    <recommendedName>
        <fullName evidence="1">Gfo/Idh/MocA-like oxidoreductase N-terminal domain-containing protein</fullName>
    </recommendedName>
</protein>
<accession>A0AAJ0GFQ5</accession>
<dbReference type="Pfam" id="PF01408">
    <property type="entry name" value="GFO_IDH_MocA"/>
    <property type="match status" value="1"/>
</dbReference>
<dbReference type="EMBL" id="JAWDJX010000005">
    <property type="protein sequence ID" value="KAK3056675.1"/>
    <property type="molecule type" value="Genomic_DNA"/>
</dbReference>
<dbReference type="GO" id="GO:0016491">
    <property type="term" value="F:oxidoreductase activity"/>
    <property type="evidence" value="ECO:0007669"/>
    <property type="project" value="TreeGrafter"/>
</dbReference>
<dbReference type="GO" id="GO:0005737">
    <property type="term" value="C:cytoplasm"/>
    <property type="evidence" value="ECO:0007669"/>
    <property type="project" value="TreeGrafter"/>
</dbReference>
<dbReference type="Proteomes" id="UP001271007">
    <property type="component" value="Unassembled WGS sequence"/>
</dbReference>
<dbReference type="GO" id="GO:0006740">
    <property type="term" value="P:NADPH regeneration"/>
    <property type="evidence" value="ECO:0007669"/>
    <property type="project" value="TreeGrafter"/>
</dbReference>
<dbReference type="GO" id="GO:0000166">
    <property type="term" value="F:nucleotide binding"/>
    <property type="evidence" value="ECO:0007669"/>
    <property type="project" value="InterPro"/>
</dbReference>
<feature type="domain" description="Gfo/Idh/MocA-like oxidoreductase N-terminal" evidence="1">
    <location>
        <begin position="6"/>
        <end position="131"/>
    </location>
</feature>
<dbReference type="PANTHER" id="PTHR42840:SF7">
    <property type="entry name" value="BINDING ROSSMANN FOLD OXIDOREDUCTASE, PUTATIVE (AFU_ORTHOLOGUE AFUA_4G10190)-RELATED"/>
    <property type="match status" value="1"/>
</dbReference>